<protein>
    <recommendedName>
        <fullName evidence="9">WAT1-related protein</fullName>
    </recommendedName>
</protein>
<evidence type="ECO:0000313" key="7">
    <source>
        <dbReference type="EMBL" id="GJN32231.1"/>
    </source>
</evidence>
<feature type="transmembrane region" description="Helical" evidence="6">
    <location>
        <begin position="34"/>
        <end position="54"/>
    </location>
</feature>
<accession>A0AAV5FBC8</accession>
<gene>
    <name evidence="7" type="primary">gb20722</name>
    <name evidence="7" type="ORF">PR202_gb20722</name>
</gene>
<dbReference type="PANTHER" id="PTHR31218">
    <property type="entry name" value="WAT1-RELATED PROTEIN"/>
    <property type="match status" value="1"/>
</dbReference>
<evidence type="ECO:0000313" key="8">
    <source>
        <dbReference type="Proteomes" id="UP001054889"/>
    </source>
</evidence>
<feature type="transmembrane region" description="Helical" evidence="6">
    <location>
        <begin position="107"/>
        <end position="128"/>
    </location>
</feature>
<evidence type="ECO:0000256" key="2">
    <source>
        <dbReference type="ARBA" id="ARBA00022692"/>
    </source>
</evidence>
<keyword evidence="2 6" id="KW-0812">Transmembrane</keyword>
<evidence type="ECO:0000256" key="6">
    <source>
        <dbReference type="SAM" id="Phobius"/>
    </source>
</evidence>
<dbReference type="SUPFAM" id="SSF103481">
    <property type="entry name" value="Multidrug resistance efflux transporter EmrE"/>
    <property type="match status" value="1"/>
</dbReference>
<keyword evidence="8" id="KW-1185">Reference proteome</keyword>
<dbReference type="GO" id="GO:0022857">
    <property type="term" value="F:transmembrane transporter activity"/>
    <property type="evidence" value="ECO:0007669"/>
    <property type="project" value="InterPro"/>
</dbReference>
<dbReference type="AlphaFoldDB" id="A0AAV5FBC8"/>
<feature type="transmembrane region" description="Helical" evidence="6">
    <location>
        <begin position="156"/>
        <end position="176"/>
    </location>
</feature>
<name>A0AAV5FBC8_ELECO</name>
<organism evidence="7 8">
    <name type="scientific">Eleusine coracana subsp. coracana</name>
    <dbReference type="NCBI Taxonomy" id="191504"/>
    <lineage>
        <taxon>Eukaryota</taxon>
        <taxon>Viridiplantae</taxon>
        <taxon>Streptophyta</taxon>
        <taxon>Embryophyta</taxon>
        <taxon>Tracheophyta</taxon>
        <taxon>Spermatophyta</taxon>
        <taxon>Magnoliopsida</taxon>
        <taxon>Liliopsida</taxon>
        <taxon>Poales</taxon>
        <taxon>Poaceae</taxon>
        <taxon>PACMAD clade</taxon>
        <taxon>Chloridoideae</taxon>
        <taxon>Cynodonteae</taxon>
        <taxon>Eleusininae</taxon>
        <taxon>Eleusine</taxon>
    </lineage>
</organism>
<reference evidence="7" key="2">
    <citation type="submission" date="2021-12" db="EMBL/GenBank/DDBJ databases">
        <title>Resequencing data analysis of finger millet.</title>
        <authorList>
            <person name="Hatakeyama M."/>
            <person name="Aluri S."/>
            <person name="Balachadran M.T."/>
            <person name="Sivarajan S.R."/>
            <person name="Poveda L."/>
            <person name="Shimizu-Inatsugi R."/>
            <person name="Schlapbach R."/>
            <person name="Sreeman S.M."/>
            <person name="Shimizu K.K."/>
        </authorList>
    </citation>
    <scope>NUCLEOTIDE SEQUENCE</scope>
</reference>
<feature type="region of interest" description="Disordered" evidence="5">
    <location>
        <begin position="315"/>
        <end position="363"/>
    </location>
</feature>
<reference evidence="7" key="1">
    <citation type="journal article" date="2018" name="DNA Res.">
        <title>Multiple hybrid de novo genome assembly of finger millet, an orphan allotetraploid crop.</title>
        <authorList>
            <person name="Hatakeyama M."/>
            <person name="Aluri S."/>
            <person name="Balachadran M.T."/>
            <person name="Sivarajan S.R."/>
            <person name="Patrignani A."/>
            <person name="Gruter S."/>
            <person name="Poveda L."/>
            <person name="Shimizu-Inatsugi R."/>
            <person name="Baeten J."/>
            <person name="Francoijs K.J."/>
            <person name="Nataraja K.N."/>
            <person name="Reddy Y.A.N."/>
            <person name="Phadnis S."/>
            <person name="Ravikumar R.L."/>
            <person name="Schlapbach R."/>
            <person name="Sreeman S.M."/>
            <person name="Shimizu K.K."/>
        </authorList>
    </citation>
    <scope>NUCLEOTIDE SEQUENCE</scope>
</reference>
<evidence type="ECO:0000256" key="3">
    <source>
        <dbReference type="ARBA" id="ARBA00022989"/>
    </source>
</evidence>
<keyword evidence="3 6" id="KW-1133">Transmembrane helix</keyword>
<comment type="caution">
    <text evidence="7">The sequence shown here is derived from an EMBL/GenBank/DDBJ whole genome shotgun (WGS) entry which is preliminary data.</text>
</comment>
<dbReference type="GO" id="GO:0016020">
    <property type="term" value="C:membrane"/>
    <property type="evidence" value="ECO:0007669"/>
    <property type="project" value="InterPro"/>
</dbReference>
<sequence>MDAKPYIVAIIIQVIYTGMFVIIKAAFNQGFNTFVFVFYSQAAASLLLLPIAVVRGRNTFAIHMLNVALRYTSATVQSAISNSKPVVTFCLAFLLRMEVVKLRSSSGIAKVTGIVLCLAGVFMIAFFVGPPFSPVNHHRAFHTGHASSDVTGHVTWIKGTFLKLLGDMAWSLWIVFQSALLKEYPNKMLVTVSQSLFSTAQTFVMAAIAEREMSRWKLKLDITLIAVLYHGFVVTGVLNYLQVWCIEMKGPVFLAIWFPLCFIFTIFTSSFLGEIIHLGSILGGILLIGGLYSLLWAKRKEFMVEPSGEVNKVEDALDDKGHRKPQIGADVPPSSGGHGASSRRYGPRTRAPSSVVSVYGHDNNREDDCCDSRSFRVALVLYGNPPRGTLDPQAEQKPLGRYPPGPSTGHRQRPPME</sequence>
<feature type="transmembrane region" description="Helical" evidence="6">
    <location>
        <begin position="253"/>
        <end position="272"/>
    </location>
</feature>
<proteinExistence type="predicted"/>
<feature type="transmembrane region" description="Helical" evidence="6">
    <location>
        <begin position="220"/>
        <end position="241"/>
    </location>
</feature>
<dbReference type="EMBL" id="BQKI01000084">
    <property type="protein sequence ID" value="GJN32231.1"/>
    <property type="molecule type" value="Genomic_DNA"/>
</dbReference>
<dbReference type="InterPro" id="IPR037185">
    <property type="entry name" value="EmrE-like"/>
</dbReference>
<feature type="transmembrane region" description="Helical" evidence="6">
    <location>
        <begin position="278"/>
        <end position="297"/>
    </location>
</feature>
<feature type="transmembrane region" description="Helical" evidence="6">
    <location>
        <begin position="74"/>
        <end position="95"/>
    </location>
</feature>
<dbReference type="Proteomes" id="UP001054889">
    <property type="component" value="Unassembled WGS sequence"/>
</dbReference>
<evidence type="ECO:0008006" key="9">
    <source>
        <dbReference type="Google" id="ProtNLM"/>
    </source>
</evidence>
<keyword evidence="4 6" id="KW-0472">Membrane</keyword>
<feature type="transmembrane region" description="Helical" evidence="6">
    <location>
        <begin position="188"/>
        <end position="208"/>
    </location>
</feature>
<feature type="region of interest" description="Disordered" evidence="5">
    <location>
        <begin position="383"/>
        <end position="417"/>
    </location>
</feature>
<comment type="subcellular location">
    <subcellularLocation>
        <location evidence="1">Membrane</location>
        <topology evidence="1">Multi-pass membrane protein</topology>
    </subcellularLocation>
</comment>
<evidence type="ECO:0000256" key="4">
    <source>
        <dbReference type="ARBA" id="ARBA00023136"/>
    </source>
</evidence>
<feature type="transmembrane region" description="Helical" evidence="6">
    <location>
        <begin position="6"/>
        <end position="27"/>
    </location>
</feature>
<dbReference type="InterPro" id="IPR030184">
    <property type="entry name" value="WAT1-related"/>
</dbReference>
<evidence type="ECO:0000256" key="5">
    <source>
        <dbReference type="SAM" id="MobiDB-lite"/>
    </source>
</evidence>
<evidence type="ECO:0000256" key="1">
    <source>
        <dbReference type="ARBA" id="ARBA00004141"/>
    </source>
</evidence>